<dbReference type="STRING" id="331657.A0A4U0X9Q3"/>
<dbReference type="Gene3D" id="3.40.190.10">
    <property type="entry name" value="Periplasmic binding protein-like II"/>
    <property type="match status" value="2"/>
</dbReference>
<dbReference type="PRINTS" id="PR00151">
    <property type="entry name" value="PORPHBDMNASE"/>
</dbReference>
<feature type="compositionally biased region" description="Low complexity" evidence="13">
    <location>
        <begin position="305"/>
        <end position="324"/>
    </location>
</feature>
<dbReference type="Gene3D" id="3.30.160.40">
    <property type="entry name" value="Porphobilinogen deaminase, C-terminal domain"/>
    <property type="match status" value="1"/>
</dbReference>
<evidence type="ECO:0000256" key="12">
    <source>
        <dbReference type="ARBA" id="ARBA00048169"/>
    </source>
</evidence>
<keyword evidence="17" id="KW-1185">Reference proteome</keyword>
<dbReference type="InterPro" id="IPR022417">
    <property type="entry name" value="Porphobilin_deaminase_N"/>
</dbReference>
<feature type="domain" description="Porphobilinogen deaminase N-terminal" evidence="14">
    <location>
        <begin position="35"/>
        <end position="254"/>
    </location>
</feature>
<evidence type="ECO:0000256" key="1">
    <source>
        <dbReference type="ARBA" id="ARBA00001916"/>
    </source>
</evidence>
<accession>A0A4U0X9Q3</accession>
<dbReference type="GO" id="GO:0006782">
    <property type="term" value="P:protoporphyrinogen IX biosynthetic process"/>
    <property type="evidence" value="ECO:0007669"/>
    <property type="project" value="UniProtKB-UniPathway"/>
</dbReference>
<feature type="region of interest" description="Disordered" evidence="13">
    <location>
        <begin position="1"/>
        <end position="32"/>
    </location>
</feature>
<feature type="region of interest" description="Disordered" evidence="13">
    <location>
        <begin position="305"/>
        <end position="331"/>
    </location>
</feature>
<dbReference type="Proteomes" id="UP000308768">
    <property type="component" value="Unassembled WGS sequence"/>
</dbReference>
<dbReference type="InterPro" id="IPR036803">
    <property type="entry name" value="Porphobilinogen_deaminase_C_sf"/>
</dbReference>
<dbReference type="PANTHER" id="PTHR11557:SF0">
    <property type="entry name" value="PORPHOBILINOGEN DEAMINASE"/>
    <property type="match status" value="1"/>
</dbReference>
<keyword evidence="8" id="KW-0350">Heme biosynthesis</keyword>
<dbReference type="AlphaFoldDB" id="A0A4U0X9Q3"/>
<feature type="domain" description="Porphobilinogen deaminase C-terminal" evidence="15">
    <location>
        <begin position="267"/>
        <end position="292"/>
    </location>
</feature>
<evidence type="ECO:0000256" key="7">
    <source>
        <dbReference type="ARBA" id="ARBA00022679"/>
    </source>
</evidence>
<dbReference type="FunFam" id="3.40.190.10:FF:000086">
    <property type="entry name" value="Probable porphobilinogen deaminase"/>
    <property type="match status" value="1"/>
</dbReference>
<comment type="pathway">
    <text evidence="3">Porphyrin-containing compound metabolism; protoporphyrin-IX biosynthesis; coproporphyrinogen-III from 5-aminolevulinate: step 2/4.</text>
</comment>
<dbReference type="OrthoDB" id="564646at2759"/>
<dbReference type="PANTHER" id="PTHR11557">
    <property type="entry name" value="PORPHOBILINOGEN DEAMINASE"/>
    <property type="match status" value="1"/>
</dbReference>
<dbReference type="SUPFAM" id="SSF53850">
    <property type="entry name" value="Periplasmic binding protein-like II"/>
    <property type="match status" value="1"/>
</dbReference>
<dbReference type="GO" id="GO:0004418">
    <property type="term" value="F:hydroxymethylbilane synthase activity"/>
    <property type="evidence" value="ECO:0007669"/>
    <property type="project" value="UniProtKB-EC"/>
</dbReference>
<evidence type="ECO:0000256" key="3">
    <source>
        <dbReference type="ARBA" id="ARBA00004735"/>
    </source>
</evidence>
<keyword evidence="9" id="KW-0627">Porphyrin biosynthesis</keyword>
<protein>
    <recommendedName>
        <fullName evidence="6">Porphobilinogen deaminase</fullName>
        <ecNumber evidence="5">2.5.1.61</ecNumber>
    </recommendedName>
    <alternativeName>
        <fullName evidence="11">Hydroxymethylbilane synthase</fullName>
    </alternativeName>
    <alternativeName>
        <fullName evidence="10">Pre-uroporphyrinogen synthase</fullName>
    </alternativeName>
</protein>
<name>A0A4U0X9Q3_9PEZI</name>
<evidence type="ECO:0000313" key="17">
    <source>
        <dbReference type="Proteomes" id="UP000308768"/>
    </source>
</evidence>
<dbReference type="Pfam" id="PF03900">
    <property type="entry name" value="Porphobil_deamC"/>
    <property type="match status" value="1"/>
</dbReference>
<evidence type="ECO:0000256" key="6">
    <source>
        <dbReference type="ARBA" id="ARBA00016519"/>
    </source>
</evidence>
<dbReference type="EC" id="2.5.1.61" evidence="5"/>
<dbReference type="InterPro" id="IPR022419">
    <property type="entry name" value="Porphobilin_deaminase_cofac_BS"/>
</dbReference>
<dbReference type="InterPro" id="IPR022418">
    <property type="entry name" value="Porphobilinogen_deaminase_C"/>
</dbReference>
<evidence type="ECO:0000256" key="5">
    <source>
        <dbReference type="ARBA" id="ARBA00012655"/>
    </source>
</evidence>
<dbReference type="SUPFAM" id="SSF54782">
    <property type="entry name" value="Porphobilinogen deaminase (hydroxymethylbilane synthase), C-terminal domain"/>
    <property type="match status" value="1"/>
</dbReference>
<dbReference type="NCBIfam" id="TIGR00212">
    <property type="entry name" value="hemC"/>
    <property type="match status" value="1"/>
</dbReference>
<comment type="catalytic activity">
    <reaction evidence="12">
        <text>4 porphobilinogen + H2O = hydroxymethylbilane + 4 NH4(+)</text>
        <dbReference type="Rhea" id="RHEA:13185"/>
        <dbReference type="ChEBI" id="CHEBI:15377"/>
        <dbReference type="ChEBI" id="CHEBI:28938"/>
        <dbReference type="ChEBI" id="CHEBI:57845"/>
        <dbReference type="ChEBI" id="CHEBI:58126"/>
        <dbReference type="EC" id="2.5.1.61"/>
    </reaction>
</comment>
<dbReference type="UniPathway" id="UPA00251">
    <property type="reaction ID" value="UER00319"/>
</dbReference>
<evidence type="ECO:0000313" key="16">
    <source>
        <dbReference type="EMBL" id="TKA72517.1"/>
    </source>
</evidence>
<evidence type="ECO:0000256" key="8">
    <source>
        <dbReference type="ARBA" id="ARBA00023133"/>
    </source>
</evidence>
<gene>
    <name evidence="16" type="ORF">B0A49_02467</name>
</gene>
<evidence type="ECO:0000256" key="9">
    <source>
        <dbReference type="ARBA" id="ARBA00023244"/>
    </source>
</evidence>
<proteinExistence type="inferred from homology"/>
<comment type="caution">
    <text evidence="16">The sequence shown here is derived from an EMBL/GenBank/DDBJ whole genome shotgun (WGS) entry which is preliminary data.</text>
</comment>
<evidence type="ECO:0000259" key="14">
    <source>
        <dbReference type="Pfam" id="PF01379"/>
    </source>
</evidence>
<dbReference type="PROSITE" id="PS00533">
    <property type="entry name" value="PORPHOBILINOGEN_DEAM"/>
    <property type="match status" value="1"/>
</dbReference>
<reference evidence="16 17" key="1">
    <citation type="submission" date="2017-03" db="EMBL/GenBank/DDBJ databases">
        <title>Genomes of endolithic fungi from Antarctica.</title>
        <authorList>
            <person name="Coleine C."/>
            <person name="Masonjones S."/>
            <person name="Stajich J.E."/>
        </authorList>
    </citation>
    <scope>NUCLEOTIDE SEQUENCE [LARGE SCALE GENOMIC DNA]</scope>
    <source>
        <strain evidence="16 17">CCFEE 5187</strain>
    </source>
</reference>
<dbReference type="FunFam" id="3.40.190.10:FF:000005">
    <property type="entry name" value="Porphobilinogen deaminase"/>
    <property type="match status" value="1"/>
</dbReference>
<comment type="function">
    <text evidence="2">Tetrapolymerization of the monopyrrole PBG into the hydroxymethylbilane pre-uroporphyrinogen in several discrete steps.</text>
</comment>
<comment type="cofactor">
    <cofactor evidence="1">
        <name>dipyrromethane</name>
        <dbReference type="ChEBI" id="CHEBI:60342"/>
    </cofactor>
</comment>
<sequence length="401" mass="42285">MASAPSLSEMPDPPTPLPPSSTTASASPAADLPTINIGTRRSLLARIQADIVEKALKKAHPERKYEIHAMSTMGDKDQVTPLHDFGAKALWTHELEALLLEGKLDLVVHCLKDMPTQLPPSLTIGSIFAREDPRDALVVSSSLASTHRTLASLPAGSIIGTSSVRRSAQLKRLYPHLRFADVRGNVGTRLAKLDSPPPEGPHYAALILAAAGLLRLGLGERVTALLSKRDGGMLHAVGQGALGIEIREADDQMRRILAKVGDERTARACLAERSLMRTLEGGCSVPIGVETEWVRRSRPLAAHDAAAAAHSSSSSNATLNGSSAETDDDADVTHDLTMRAIVVSLDGSEAVEVELTRAVASREAADELGWAVAAALVDRGAASILEAINLNRAIVEAGGDA</sequence>
<evidence type="ECO:0000256" key="4">
    <source>
        <dbReference type="ARBA" id="ARBA00005638"/>
    </source>
</evidence>
<dbReference type="Pfam" id="PF01379">
    <property type="entry name" value="Porphobil_deam"/>
    <property type="match status" value="1"/>
</dbReference>
<feature type="compositionally biased region" description="Low complexity" evidence="13">
    <location>
        <begin position="20"/>
        <end position="32"/>
    </location>
</feature>
<evidence type="ECO:0000256" key="13">
    <source>
        <dbReference type="SAM" id="MobiDB-lite"/>
    </source>
</evidence>
<evidence type="ECO:0000256" key="11">
    <source>
        <dbReference type="ARBA" id="ARBA00033064"/>
    </source>
</evidence>
<comment type="similarity">
    <text evidence="4">Belongs to the HMBS family.</text>
</comment>
<evidence type="ECO:0000256" key="2">
    <source>
        <dbReference type="ARBA" id="ARBA00002869"/>
    </source>
</evidence>
<dbReference type="InterPro" id="IPR000860">
    <property type="entry name" value="HemC"/>
</dbReference>
<evidence type="ECO:0000256" key="10">
    <source>
        <dbReference type="ARBA" id="ARBA00030685"/>
    </source>
</evidence>
<dbReference type="GO" id="GO:0005737">
    <property type="term" value="C:cytoplasm"/>
    <property type="evidence" value="ECO:0007669"/>
    <property type="project" value="TreeGrafter"/>
</dbReference>
<keyword evidence="7" id="KW-0808">Transferase</keyword>
<organism evidence="16 17">
    <name type="scientific">Cryomyces minteri</name>
    <dbReference type="NCBI Taxonomy" id="331657"/>
    <lineage>
        <taxon>Eukaryota</taxon>
        <taxon>Fungi</taxon>
        <taxon>Dikarya</taxon>
        <taxon>Ascomycota</taxon>
        <taxon>Pezizomycotina</taxon>
        <taxon>Dothideomycetes</taxon>
        <taxon>Dothideomycetes incertae sedis</taxon>
        <taxon>Cryomyces</taxon>
    </lineage>
</organism>
<dbReference type="EMBL" id="NAJN01000494">
    <property type="protein sequence ID" value="TKA72517.1"/>
    <property type="molecule type" value="Genomic_DNA"/>
</dbReference>
<evidence type="ECO:0000259" key="15">
    <source>
        <dbReference type="Pfam" id="PF03900"/>
    </source>
</evidence>